<dbReference type="Pfam" id="PF13455">
    <property type="entry name" value="MUG113"/>
    <property type="match status" value="1"/>
</dbReference>
<keyword evidence="1" id="KW-0472">Membrane</keyword>
<protein>
    <submittedName>
        <fullName evidence="2">GIY-YIG nuclease family protein</fullName>
    </submittedName>
</protein>
<keyword evidence="2" id="KW-0614">Plasmid</keyword>
<evidence type="ECO:0000256" key="1">
    <source>
        <dbReference type="SAM" id="Phobius"/>
    </source>
</evidence>
<geneLocation type="plasmid" evidence="2 3">
    <name>unnamed1</name>
</geneLocation>
<sequence>MTRPPLPTTARNRVEVIVGRFIVGLAWMAQAVAIGAYGSVLLTSPAWRTVPGLALACLGLFVLGMAGVWGVSLAEEQRIFYARGKAMLSRKLGFIGHGGVLFAAATAAAALPNPGRAATWVVLASVALTAAGTWAARMQLLFLPPEDQAVIGAITQREAQARAAAFDASEKERRHARLSAIVGSLGYDLTDRAPNTPAPEPETPEYAWDIPPRKHEPVVYFIRNGNRLKIGTTTELKRRIRTLALRAENVVLLVPGGQPIERTFHAQFADLRIGNSEWFAYSGTLVAFVTAQNRLARKEEAK</sequence>
<keyword evidence="3" id="KW-1185">Reference proteome</keyword>
<accession>A0ABZ1LMZ5</accession>
<feature type="transmembrane region" description="Helical" evidence="1">
    <location>
        <begin position="52"/>
        <end position="71"/>
    </location>
</feature>
<organism evidence="2 3">
    <name type="scientific">Streptomyces zaomyceticus</name>
    <dbReference type="NCBI Taxonomy" id="68286"/>
    <lineage>
        <taxon>Bacteria</taxon>
        <taxon>Bacillati</taxon>
        <taxon>Actinomycetota</taxon>
        <taxon>Actinomycetes</taxon>
        <taxon>Kitasatosporales</taxon>
        <taxon>Streptomycetaceae</taxon>
        <taxon>Streptomyces</taxon>
    </lineage>
</organism>
<dbReference type="Proteomes" id="UP001622594">
    <property type="component" value="Plasmid unnamed1"/>
</dbReference>
<dbReference type="EMBL" id="CP108189">
    <property type="protein sequence ID" value="WTR75901.1"/>
    <property type="molecule type" value="Genomic_DNA"/>
</dbReference>
<feature type="transmembrane region" description="Helical" evidence="1">
    <location>
        <begin position="92"/>
        <end position="111"/>
    </location>
</feature>
<feature type="transmembrane region" description="Helical" evidence="1">
    <location>
        <begin position="21"/>
        <end position="40"/>
    </location>
</feature>
<name>A0ABZ1LMZ5_9ACTN</name>
<feature type="transmembrane region" description="Helical" evidence="1">
    <location>
        <begin position="117"/>
        <end position="136"/>
    </location>
</feature>
<gene>
    <name evidence="2" type="ORF">OG814_42375</name>
</gene>
<keyword evidence="1" id="KW-0812">Transmembrane</keyword>
<evidence type="ECO:0000313" key="2">
    <source>
        <dbReference type="EMBL" id="WTR75901.1"/>
    </source>
</evidence>
<evidence type="ECO:0000313" key="3">
    <source>
        <dbReference type="Proteomes" id="UP001622594"/>
    </source>
</evidence>
<reference evidence="2 3" key="1">
    <citation type="submission" date="2022-10" db="EMBL/GenBank/DDBJ databases">
        <title>The complete genomes of actinobacterial strains from the NBC collection.</title>
        <authorList>
            <person name="Joergensen T.S."/>
            <person name="Alvarez Arevalo M."/>
            <person name="Sterndorff E.B."/>
            <person name="Faurdal D."/>
            <person name="Vuksanovic O."/>
            <person name="Mourched A.-S."/>
            <person name="Charusanti P."/>
            <person name="Shaw S."/>
            <person name="Blin K."/>
            <person name="Weber T."/>
        </authorList>
    </citation>
    <scope>NUCLEOTIDE SEQUENCE [LARGE SCALE GENOMIC DNA]</scope>
    <source>
        <strain evidence="2 3">NBC_00123</strain>
        <plasmid evidence="2 3">unnamed1</plasmid>
    </source>
</reference>
<keyword evidence="1" id="KW-1133">Transmembrane helix</keyword>
<dbReference type="RefSeq" id="WP_327166781.1">
    <property type="nucleotide sequence ID" value="NZ_CP108189.1"/>
</dbReference>
<proteinExistence type="predicted"/>